<dbReference type="EMBL" id="RAWK01000285">
    <property type="protein sequence ID" value="RKH56351.1"/>
    <property type="molecule type" value="Genomic_DNA"/>
</dbReference>
<dbReference type="OrthoDB" id="5518896at2"/>
<name>A0A3A8PNT4_9BACT</name>
<evidence type="ECO:0000256" key="1">
    <source>
        <dbReference type="SAM" id="SignalP"/>
    </source>
</evidence>
<accession>A0A3A8PNT4</accession>
<keyword evidence="3" id="KW-1185">Reference proteome</keyword>
<feature type="chain" id="PRO_5017239065" evidence="1">
    <location>
        <begin position="23"/>
        <end position="143"/>
    </location>
</feature>
<comment type="caution">
    <text evidence="2">The sequence shown here is derived from an EMBL/GenBank/DDBJ whole genome shotgun (WGS) entry which is preliminary data.</text>
</comment>
<dbReference type="Proteomes" id="UP000267003">
    <property type="component" value="Unassembled WGS sequence"/>
</dbReference>
<reference evidence="3" key="1">
    <citation type="submission" date="2018-09" db="EMBL/GenBank/DDBJ databases">
        <authorList>
            <person name="Livingstone P.G."/>
            <person name="Whitworth D.E."/>
        </authorList>
    </citation>
    <scope>NUCLEOTIDE SEQUENCE [LARGE SCALE GENOMIC DNA]</scope>
    <source>
        <strain evidence="3">AB050A</strain>
    </source>
</reference>
<sequence length="143" mass="14488">MKSLTVVAAVAVSALGVGSAEAATLTFTVQNKITTSAITNSYFNGCAAVIPALSSVAANSISGVHQTDCGTNSAVVFEYTSGSKTCRFNMSSIWTPPNPILGTSGYWTPAGSATSKGSTTATCKTTLVGLGSNGNYTWALSMQ</sequence>
<protein>
    <submittedName>
        <fullName evidence="2">Uncharacterized protein</fullName>
    </submittedName>
</protein>
<organism evidence="2 3">
    <name type="scientific">Corallococcus aberystwythensis</name>
    <dbReference type="NCBI Taxonomy" id="2316722"/>
    <lineage>
        <taxon>Bacteria</taxon>
        <taxon>Pseudomonadati</taxon>
        <taxon>Myxococcota</taxon>
        <taxon>Myxococcia</taxon>
        <taxon>Myxococcales</taxon>
        <taxon>Cystobacterineae</taxon>
        <taxon>Myxococcaceae</taxon>
        <taxon>Corallococcus</taxon>
    </lineage>
</organism>
<evidence type="ECO:0000313" key="2">
    <source>
        <dbReference type="EMBL" id="RKH56351.1"/>
    </source>
</evidence>
<feature type="signal peptide" evidence="1">
    <location>
        <begin position="1"/>
        <end position="22"/>
    </location>
</feature>
<keyword evidence="1" id="KW-0732">Signal</keyword>
<evidence type="ECO:0000313" key="3">
    <source>
        <dbReference type="Proteomes" id="UP000267003"/>
    </source>
</evidence>
<dbReference type="AlphaFoldDB" id="A0A3A8PNT4"/>
<proteinExistence type="predicted"/>
<dbReference type="RefSeq" id="WP_120559583.1">
    <property type="nucleotide sequence ID" value="NZ_RAWK01000285.1"/>
</dbReference>
<gene>
    <name evidence="2" type="ORF">D7W81_34145</name>
</gene>